<protein>
    <submittedName>
        <fullName evidence="1">Uncharacterized protein</fullName>
    </submittedName>
</protein>
<gene>
    <name evidence="1" type="ORF">JMJ77_003998</name>
</gene>
<proteinExistence type="predicted"/>
<dbReference type="Proteomes" id="UP000699042">
    <property type="component" value="Unassembled WGS sequence"/>
</dbReference>
<sequence length="91" mass="10008">MRAFSSDDRFTPRASGLVETLGRGSIHSDALAGSCQLDSLFFVLVDSSAQRRRFRPARPGLGRSLTPVVWPLQEWVCGFGMGLGFMAILLY</sequence>
<name>A0A9P7QYW8_9PEZI</name>
<dbReference type="EMBL" id="JAESDN010000010">
    <property type="protein sequence ID" value="KAG7044536.1"/>
    <property type="molecule type" value="Genomic_DNA"/>
</dbReference>
<dbReference type="AlphaFoldDB" id="A0A9P7QYW8"/>
<evidence type="ECO:0000313" key="1">
    <source>
        <dbReference type="EMBL" id="KAG7044536.1"/>
    </source>
</evidence>
<comment type="caution">
    <text evidence="1">The sequence shown here is derived from an EMBL/GenBank/DDBJ whole genome shotgun (WGS) entry which is preliminary data.</text>
</comment>
<reference evidence="1" key="1">
    <citation type="submission" date="2021-05" db="EMBL/GenBank/DDBJ databases">
        <title>Comparative genomics of three Colletotrichum scovillei strains and genetic complementation revealed genes involved fungal growth and virulence on chili pepper.</title>
        <authorList>
            <person name="Hsieh D.-K."/>
            <person name="Chuang S.-C."/>
            <person name="Chen C.-Y."/>
            <person name="Chao Y.-T."/>
            <person name="Lu M.-Y.J."/>
            <person name="Lee M.-H."/>
            <person name="Shih M.-C."/>
        </authorList>
    </citation>
    <scope>NUCLEOTIDE SEQUENCE</scope>
    <source>
        <strain evidence="1">Coll-153</strain>
    </source>
</reference>
<accession>A0A9P7QYW8</accession>
<keyword evidence="2" id="KW-1185">Reference proteome</keyword>
<organism evidence="1 2">
    <name type="scientific">Colletotrichum scovillei</name>
    <dbReference type="NCBI Taxonomy" id="1209932"/>
    <lineage>
        <taxon>Eukaryota</taxon>
        <taxon>Fungi</taxon>
        <taxon>Dikarya</taxon>
        <taxon>Ascomycota</taxon>
        <taxon>Pezizomycotina</taxon>
        <taxon>Sordariomycetes</taxon>
        <taxon>Hypocreomycetidae</taxon>
        <taxon>Glomerellales</taxon>
        <taxon>Glomerellaceae</taxon>
        <taxon>Colletotrichum</taxon>
        <taxon>Colletotrichum acutatum species complex</taxon>
    </lineage>
</organism>
<evidence type="ECO:0000313" key="2">
    <source>
        <dbReference type="Proteomes" id="UP000699042"/>
    </source>
</evidence>